<accession>V6HIR0</accession>
<reference evidence="1 2" key="1">
    <citation type="submission" date="2013-05" db="EMBL/GenBank/DDBJ databases">
        <authorList>
            <person name="Harkins D.M."/>
            <person name="Durkin A.S."/>
            <person name="Brinkac L.M."/>
            <person name="Haft D.H."/>
            <person name="Selengut J.D."/>
            <person name="Sanka R."/>
            <person name="DePew J."/>
            <person name="Purushe J."/>
            <person name="Hartskeerl R.A."/>
            <person name="Ahmed A."/>
            <person name="van der Linden H."/>
            <person name="Goris M.G.A."/>
            <person name="Vinetz J.M."/>
            <person name="Sutton G.G."/>
            <person name="Nierman W.C."/>
            <person name="Fouts D.E."/>
        </authorList>
    </citation>
    <scope>NUCLEOTIDE SEQUENCE [LARGE SCALE GENOMIC DNA]</scope>
    <source>
        <strain evidence="1 2">10</strain>
    </source>
</reference>
<dbReference type="STRING" id="1049790.LEP1GSC047_2856"/>
<proteinExistence type="predicted"/>
<organism evidence="1 2">
    <name type="scientific">Leptospira inadai serovar Lyme str. 10</name>
    <dbReference type="NCBI Taxonomy" id="1049790"/>
    <lineage>
        <taxon>Bacteria</taxon>
        <taxon>Pseudomonadati</taxon>
        <taxon>Spirochaetota</taxon>
        <taxon>Spirochaetia</taxon>
        <taxon>Leptospirales</taxon>
        <taxon>Leptospiraceae</taxon>
        <taxon>Leptospira</taxon>
    </lineage>
</organism>
<dbReference type="AlphaFoldDB" id="V6HIR0"/>
<comment type="caution">
    <text evidence="1">The sequence shown here is derived from an EMBL/GenBank/DDBJ whole genome shotgun (WGS) entry which is preliminary data.</text>
</comment>
<protein>
    <submittedName>
        <fullName evidence="1">Uncharacterized protein</fullName>
    </submittedName>
</protein>
<evidence type="ECO:0000313" key="2">
    <source>
        <dbReference type="Proteomes" id="UP000018719"/>
    </source>
</evidence>
<dbReference type="EMBL" id="AHMM02000017">
    <property type="protein sequence ID" value="EQA36620.1"/>
    <property type="molecule type" value="Genomic_DNA"/>
</dbReference>
<sequence length="45" mass="5260">MESYNTLEECKNVNAHGLVDLVHRNTVYKEYKEGKTKFSVPDSVW</sequence>
<dbReference type="Proteomes" id="UP000018719">
    <property type="component" value="Unassembled WGS sequence"/>
</dbReference>
<name>V6HIR0_9LEPT</name>
<evidence type="ECO:0000313" key="1">
    <source>
        <dbReference type="EMBL" id="EQA36620.1"/>
    </source>
</evidence>
<gene>
    <name evidence="1" type="ORF">LEP1GSC047_2856</name>
</gene>
<dbReference type="RefSeq" id="WP_020988681.1">
    <property type="nucleotide sequence ID" value="NZ_AHMM02000017.1"/>
</dbReference>